<dbReference type="InterPro" id="IPR027275">
    <property type="entry name" value="PRC-brl_dom"/>
</dbReference>
<proteinExistence type="predicted"/>
<dbReference type="AlphaFoldDB" id="A0A859DMM7"/>
<reference evidence="5 6" key="1">
    <citation type="submission" date="2019-11" db="EMBL/GenBank/DDBJ databases">
        <authorList>
            <person name="Ren C."/>
            <person name="Wang H."/>
            <person name="Xu Y."/>
        </authorList>
    </citation>
    <scope>NUCLEOTIDE SEQUENCE [LARGE SCALE GENOMIC DNA]</scope>
    <source>
        <strain evidence="6">JNU-WLY1368</strain>
        <strain evidence="3 5">LBM 19010</strain>
    </source>
</reference>
<dbReference type="Gene3D" id="2.30.30.240">
    <property type="entry name" value="PRC-barrel domain"/>
    <property type="match status" value="1"/>
</dbReference>
<evidence type="ECO:0000259" key="2">
    <source>
        <dbReference type="Pfam" id="PF05239"/>
    </source>
</evidence>
<name>A0A859DMM7_9FIRM</name>
<evidence type="ECO:0000313" key="6">
    <source>
        <dbReference type="Proteomes" id="UP000509623"/>
    </source>
</evidence>
<dbReference type="InterPro" id="IPR014238">
    <property type="entry name" value="Spore_YlmC/YmxH"/>
</dbReference>
<dbReference type="NCBIfam" id="TIGR02888">
    <property type="entry name" value="spore_YlmC_YmxH"/>
    <property type="match status" value="1"/>
</dbReference>
<feature type="region of interest" description="Disordered" evidence="1">
    <location>
        <begin position="82"/>
        <end position="104"/>
    </location>
</feature>
<evidence type="ECO:0000256" key="1">
    <source>
        <dbReference type="SAM" id="MobiDB-lite"/>
    </source>
</evidence>
<organism evidence="3 5">
    <name type="scientific">Caproicibacterium lactatifermentans</name>
    <dbReference type="NCBI Taxonomy" id="2666138"/>
    <lineage>
        <taxon>Bacteria</taxon>
        <taxon>Bacillati</taxon>
        <taxon>Bacillota</taxon>
        <taxon>Clostridia</taxon>
        <taxon>Eubacteriales</taxon>
        <taxon>Oscillospiraceae</taxon>
        <taxon>Caproicibacterium</taxon>
    </lineage>
</organism>
<dbReference type="EMBL" id="CP046161">
    <property type="protein sequence ID" value="QKO30305.1"/>
    <property type="molecule type" value="Genomic_DNA"/>
</dbReference>
<dbReference type="InterPro" id="IPR011033">
    <property type="entry name" value="PRC_barrel-like_sf"/>
</dbReference>
<evidence type="ECO:0000313" key="3">
    <source>
        <dbReference type="EMBL" id="QKN23088.1"/>
    </source>
</evidence>
<dbReference type="RefSeq" id="WP_086034902.1">
    <property type="nucleotide sequence ID" value="NZ_CP046051.1"/>
</dbReference>
<accession>A0A859DMM7</accession>
<dbReference type="SUPFAM" id="SSF50346">
    <property type="entry name" value="PRC-barrel domain"/>
    <property type="match status" value="1"/>
</dbReference>
<dbReference type="Proteomes" id="UP000509623">
    <property type="component" value="Chromosome"/>
</dbReference>
<sequence length="104" mass="11614">MHSRVYDLHRKEVINVRDGTRLGNVGDVEIDTDTASVLALVIYGRLRFFGLFGREDDKIVPWSDIRLIGQDIILVDTSSPLRDSKKKGLAVKEEGPPSPHDSSL</sequence>
<dbReference type="PANTHER" id="PTHR40061:SF1">
    <property type="entry name" value="SPORULATION PROTEIN YLMC-RELATED"/>
    <property type="match status" value="1"/>
</dbReference>
<feature type="domain" description="PRC-barrel" evidence="2">
    <location>
        <begin position="4"/>
        <end position="78"/>
    </location>
</feature>
<protein>
    <submittedName>
        <fullName evidence="3">YlmC/YmxH family sporulation protein</fullName>
    </submittedName>
</protein>
<reference evidence="4" key="2">
    <citation type="journal article" date="2021" name="Appl. Environ. Microbiol.">
        <title>Adaptability of a Caproate-Producing Bacterium Contributes to Its Dominance in an Anaerobic Fermentation System.</title>
        <authorList>
            <person name="Wang H."/>
            <person name="Gu Y."/>
            <person name="Zhou W."/>
            <person name="Zhao D."/>
            <person name="Qiao Z."/>
            <person name="Zheng J."/>
            <person name="Gao J."/>
            <person name="Chen X."/>
            <person name="Ren C."/>
            <person name="Xu Y."/>
        </authorList>
    </citation>
    <scope>NUCLEOTIDE SEQUENCE</scope>
    <source>
        <strain evidence="4">JNU-WLY1368</strain>
    </source>
</reference>
<dbReference type="Proteomes" id="UP000501316">
    <property type="component" value="Chromosome"/>
</dbReference>
<evidence type="ECO:0000313" key="5">
    <source>
        <dbReference type="Proteomes" id="UP000501316"/>
    </source>
</evidence>
<dbReference type="PANTHER" id="PTHR40061">
    <property type="entry name" value="SPORULATION PROTEIN YLMC-RELATED"/>
    <property type="match status" value="1"/>
</dbReference>
<dbReference type="EMBL" id="CP046051">
    <property type="protein sequence ID" value="QKN23088.1"/>
    <property type="molecule type" value="Genomic_DNA"/>
</dbReference>
<dbReference type="Pfam" id="PF05239">
    <property type="entry name" value="PRC"/>
    <property type="match status" value="1"/>
</dbReference>
<reference evidence="4" key="3">
    <citation type="journal article" date="2022" name="Int. J. Syst. Evol. Microbiol.">
        <title>Caproicibacterium lactatifermentans sp. nov., isolated from pit clay used for the production of Chinese strong aroma-type liquor.</title>
        <authorList>
            <person name="Wang H."/>
            <person name="Gu Y."/>
            <person name="Zhao D."/>
            <person name="Qiao Z."/>
            <person name="Zheng J."/>
            <person name="Gao J."/>
            <person name="Ren C."/>
            <person name="Xu Y."/>
        </authorList>
    </citation>
    <scope>NUCLEOTIDE SEQUENCE</scope>
    <source>
        <strain evidence="4">JNU-WLY1368</strain>
    </source>
</reference>
<gene>
    <name evidence="3" type="ORF">GJQ69_00455</name>
    <name evidence="4" type="ORF">GKP14_04320</name>
</gene>
<keyword evidence="6" id="KW-1185">Reference proteome</keyword>
<evidence type="ECO:0000313" key="4">
    <source>
        <dbReference type="EMBL" id="QKO30305.1"/>
    </source>
</evidence>
<dbReference type="KEGG" id="clf:GJQ69_00455"/>